<keyword evidence="2" id="KW-1185">Reference proteome</keyword>
<evidence type="ECO:0000313" key="2">
    <source>
        <dbReference type="Proteomes" id="UP000661112"/>
    </source>
</evidence>
<dbReference type="EMBL" id="JACJSG010000017">
    <property type="protein sequence ID" value="MBD2501765.1"/>
    <property type="molecule type" value="Genomic_DNA"/>
</dbReference>
<proteinExistence type="predicted"/>
<organism evidence="1 2">
    <name type="scientific">Anabaena azotica FACHB-119</name>
    <dbReference type="NCBI Taxonomy" id="947527"/>
    <lineage>
        <taxon>Bacteria</taxon>
        <taxon>Bacillati</taxon>
        <taxon>Cyanobacteriota</taxon>
        <taxon>Cyanophyceae</taxon>
        <taxon>Nostocales</taxon>
        <taxon>Nostocaceae</taxon>
        <taxon>Anabaena</taxon>
        <taxon>Anabaena azotica</taxon>
    </lineage>
</organism>
<protein>
    <submittedName>
        <fullName evidence="1">Uncharacterized protein</fullName>
    </submittedName>
</protein>
<dbReference type="Proteomes" id="UP000661112">
    <property type="component" value="Unassembled WGS sequence"/>
</dbReference>
<evidence type="ECO:0000313" key="1">
    <source>
        <dbReference type="EMBL" id="MBD2501765.1"/>
    </source>
</evidence>
<accession>A0ABR8D3P1</accession>
<sequence length="114" mass="12840">MGKNVSQQKQTLAEAAQEIQDLLNQLSQTHPSITTANQQELLNNLKEVAPTYPIKSAADKQTFVERFDEKVRTNFRIREVLLAGGIELIKILCPPLGIPIEMGKRWLETAKVNQ</sequence>
<gene>
    <name evidence="1" type="ORF">H6G83_14325</name>
</gene>
<reference evidence="1 2" key="1">
    <citation type="journal article" date="2020" name="ISME J.">
        <title>Comparative genomics reveals insights into cyanobacterial evolution and habitat adaptation.</title>
        <authorList>
            <person name="Chen M.Y."/>
            <person name="Teng W.K."/>
            <person name="Zhao L."/>
            <person name="Hu C.X."/>
            <person name="Zhou Y.K."/>
            <person name="Han B.P."/>
            <person name="Song L.R."/>
            <person name="Shu W.S."/>
        </authorList>
    </citation>
    <scope>NUCLEOTIDE SEQUENCE [LARGE SCALE GENOMIC DNA]</scope>
    <source>
        <strain evidence="1 2">FACHB-119</strain>
    </source>
</reference>
<comment type="caution">
    <text evidence="1">The sequence shown here is derived from an EMBL/GenBank/DDBJ whole genome shotgun (WGS) entry which is preliminary data.</text>
</comment>
<name>A0ABR8D3P1_9NOST</name>